<dbReference type="PROSITE" id="PS50042">
    <property type="entry name" value="CNMP_BINDING_3"/>
    <property type="match status" value="2"/>
</dbReference>
<accession>A0A1Y0I8L0</accession>
<dbReference type="SUPFAM" id="SSF51206">
    <property type="entry name" value="cAMP-binding domain-like"/>
    <property type="match status" value="2"/>
</dbReference>
<evidence type="ECO:0000313" key="2">
    <source>
        <dbReference type="EMBL" id="ARU55815.1"/>
    </source>
</evidence>
<feature type="domain" description="Cyclic nucleotide-binding" evidence="1">
    <location>
        <begin position="135"/>
        <end position="203"/>
    </location>
</feature>
<reference evidence="2 3" key="1">
    <citation type="submission" date="2017-05" db="EMBL/GenBank/DDBJ databases">
        <title>Genomic insights into alkan degradation activity of Oleiphilus messinensis.</title>
        <authorList>
            <person name="Kozyavkin S.A."/>
            <person name="Slesarev A.I."/>
            <person name="Golyshin P.N."/>
            <person name="Korzhenkov A."/>
            <person name="Golyshina O.N."/>
            <person name="Toshchakov S.V."/>
        </authorList>
    </citation>
    <scope>NUCLEOTIDE SEQUENCE [LARGE SCALE GENOMIC DNA]</scope>
    <source>
        <strain evidence="2 3">ME102</strain>
    </source>
</reference>
<organism evidence="2 3">
    <name type="scientific">Oleiphilus messinensis</name>
    <dbReference type="NCBI Taxonomy" id="141451"/>
    <lineage>
        <taxon>Bacteria</taxon>
        <taxon>Pseudomonadati</taxon>
        <taxon>Pseudomonadota</taxon>
        <taxon>Gammaproteobacteria</taxon>
        <taxon>Oceanospirillales</taxon>
        <taxon>Oleiphilaceae</taxon>
        <taxon>Oleiphilus</taxon>
    </lineage>
</organism>
<dbReference type="InterPro" id="IPR018490">
    <property type="entry name" value="cNMP-bd_dom_sf"/>
</dbReference>
<proteinExistence type="predicted"/>
<dbReference type="CDD" id="cd00038">
    <property type="entry name" value="CAP_ED"/>
    <property type="match status" value="1"/>
</dbReference>
<sequence>MNIDPEIAHKLDGVAAQESTLQSFETNEYIFRAGEPNTGCYRLCSGAITIVLPAGEDEISAIDLLPGYWFGQSPSEKEATFSFGVRCTAPCSVERLSWRVLKQTEAANRSATNFFDALSHHIRTIQILIQTFRKTYPEISVEFLEDLIRSANFMHLDENQLLYEQGNCAQVMYFLLSGKIDVYVGAGQDLNRVGEIYHGEPFS</sequence>
<dbReference type="KEGG" id="ome:OLMES_1740"/>
<dbReference type="Proteomes" id="UP000196027">
    <property type="component" value="Chromosome"/>
</dbReference>
<dbReference type="RefSeq" id="WP_087460877.1">
    <property type="nucleotide sequence ID" value="NZ_CP021425.1"/>
</dbReference>
<dbReference type="EMBL" id="CP021425">
    <property type="protein sequence ID" value="ARU55815.1"/>
    <property type="molecule type" value="Genomic_DNA"/>
</dbReference>
<feature type="domain" description="Cyclic nucleotide-binding" evidence="1">
    <location>
        <begin position="1"/>
        <end position="72"/>
    </location>
</feature>
<evidence type="ECO:0000259" key="1">
    <source>
        <dbReference type="PROSITE" id="PS50042"/>
    </source>
</evidence>
<dbReference type="InterPro" id="IPR000595">
    <property type="entry name" value="cNMP-bd_dom"/>
</dbReference>
<dbReference type="Pfam" id="PF00027">
    <property type="entry name" value="cNMP_binding"/>
    <property type="match status" value="1"/>
</dbReference>
<gene>
    <name evidence="2" type="ORF">OLMES_1740</name>
</gene>
<dbReference type="AlphaFoldDB" id="A0A1Y0I8L0"/>
<dbReference type="InterPro" id="IPR014710">
    <property type="entry name" value="RmlC-like_jellyroll"/>
</dbReference>
<keyword evidence="3" id="KW-1185">Reference proteome</keyword>
<dbReference type="Gene3D" id="2.60.120.10">
    <property type="entry name" value="Jelly Rolls"/>
    <property type="match status" value="2"/>
</dbReference>
<protein>
    <recommendedName>
        <fullName evidence="1">Cyclic nucleotide-binding domain-containing protein</fullName>
    </recommendedName>
</protein>
<evidence type="ECO:0000313" key="3">
    <source>
        <dbReference type="Proteomes" id="UP000196027"/>
    </source>
</evidence>
<name>A0A1Y0I8L0_9GAMM</name>